<sequence>MKVTAAVIGMDYSHSRSLEALTVNERRSRSFQIGADKVSISVDAQQKYLYHLQQKFNSISQVRPDLNDNQIVNKRLQLTGRLDNFSAEPTHQFIKTVTNSIFSQFQVGVSSLSSTNNLAVANQPQQLTETSVVQISQYQLFQINEQSQFSTTGMIVTADGRQIEFSVGFHVQQAQLFESNSELLVVQQVVDPLVINFSAETVNLTDTFFNFDLNGDGETEQISQLGSGSGYLALDHNNNGVIDNGLELFGPQTGQGFAELALYDNDNNLWIDESDPIFKDLKLWVQDGSEGGVLKSLTEVGVGAIYLGHTPDDFNLVSRQGALLGNIKGNGIVLMENGDVKTIQEVDLAIQARADQPIADTQALFIASNTIFYDKALKNLYGKIQALVSSDQQSNNTEPTGLLNFSQVNNIVEKLQQLRDEQKSYGNTIAKQAEESKSMVEQLLDKLQEQNEKRKKNSDS</sequence>
<evidence type="ECO:0000313" key="2">
    <source>
        <dbReference type="EMBL" id="MDE1461649.1"/>
    </source>
</evidence>
<keyword evidence="1" id="KW-0175">Coiled coil</keyword>
<gene>
    <name evidence="2" type="ORF">ORQ98_06675</name>
</gene>
<protein>
    <submittedName>
        <fullName evidence="2">Uncharacterized protein</fullName>
    </submittedName>
</protein>
<accession>A0ABT5U5L2</accession>
<dbReference type="RefSeq" id="WP_274688011.1">
    <property type="nucleotide sequence ID" value="NZ_JAPMOU010000006.1"/>
</dbReference>
<comment type="caution">
    <text evidence="2">The sequence shown here is derived from an EMBL/GenBank/DDBJ whole genome shotgun (WGS) entry which is preliminary data.</text>
</comment>
<name>A0ABT5U5L2_9GAMM</name>
<dbReference type="PANTHER" id="PTHR39431">
    <property type="entry name" value="FRPA/C-RELATED PROTEIN"/>
    <property type="match status" value="1"/>
</dbReference>
<organism evidence="2 3">
    <name type="scientific">Spartinivicinus poritis</name>
    <dbReference type="NCBI Taxonomy" id="2994640"/>
    <lineage>
        <taxon>Bacteria</taxon>
        <taxon>Pseudomonadati</taxon>
        <taxon>Pseudomonadota</taxon>
        <taxon>Gammaproteobacteria</taxon>
        <taxon>Oceanospirillales</taxon>
        <taxon>Zooshikellaceae</taxon>
        <taxon>Spartinivicinus</taxon>
    </lineage>
</organism>
<evidence type="ECO:0000256" key="1">
    <source>
        <dbReference type="SAM" id="Coils"/>
    </source>
</evidence>
<dbReference type="PANTHER" id="PTHR39431:SF1">
    <property type="entry name" value="FRPA_C-RELATED PROTEIN"/>
    <property type="match status" value="1"/>
</dbReference>
<dbReference type="Proteomes" id="UP001528823">
    <property type="component" value="Unassembled WGS sequence"/>
</dbReference>
<proteinExistence type="predicted"/>
<keyword evidence="3" id="KW-1185">Reference proteome</keyword>
<reference evidence="2 3" key="1">
    <citation type="submission" date="2022-11" db="EMBL/GenBank/DDBJ databases">
        <title>Spartinivicinus poritis sp. nov., isolated from scleractinian coral Porites lutea.</title>
        <authorList>
            <person name="Zhang G."/>
            <person name="Cai L."/>
            <person name="Wei Q."/>
        </authorList>
    </citation>
    <scope>NUCLEOTIDE SEQUENCE [LARGE SCALE GENOMIC DNA]</scope>
    <source>
        <strain evidence="2 3">A2-2</strain>
    </source>
</reference>
<dbReference type="EMBL" id="JAPMOU010000006">
    <property type="protein sequence ID" value="MDE1461649.1"/>
    <property type="molecule type" value="Genomic_DNA"/>
</dbReference>
<feature type="coiled-coil region" evidence="1">
    <location>
        <begin position="415"/>
        <end position="460"/>
    </location>
</feature>
<evidence type="ECO:0000313" key="3">
    <source>
        <dbReference type="Proteomes" id="UP001528823"/>
    </source>
</evidence>